<accession>A0A7W6W9X4</accession>
<evidence type="ECO:0000313" key="9">
    <source>
        <dbReference type="EMBL" id="MBB4266404.1"/>
    </source>
</evidence>
<dbReference type="Pfam" id="PF03591">
    <property type="entry name" value="AzlC"/>
    <property type="match status" value="1"/>
</dbReference>
<dbReference type="GO" id="GO:0005886">
    <property type="term" value="C:plasma membrane"/>
    <property type="evidence" value="ECO:0007669"/>
    <property type="project" value="UniProtKB-SubCell"/>
</dbReference>
<keyword evidence="6 8" id="KW-1133">Transmembrane helix</keyword>
<evidence type="ECO:0000256" key="3">
    <source>
        <dbReference type="ARBA" id="ARBA00022448"/>
    </source>
</evidence>
<keyword evidence="4" id="KW-1003">Cell membrane</keyword>
<evidence type="ECO:0000256" key="5">
    <source>
        <dbReference type="ARBA" id="ARBA00022692"/>
    </source>
</evidence>
<feature type="transmembrane region" description="Helical" evidence="8">
    <location>
        <begin position="178"/>
        <end position="196"/>
    </location>
</feature>
<feature type="transmembrane region" description="Helical" evidence="8">
    <location>
        <begin position="208"/>
        <end position="236"/>
    </location>
</feature>
<keyword evidence="5 8" id="KW-0812">Transmembrane</keyword>
<keyword evidence="10" id="KW-1185">Reference proteome</keyword>
<dbReference type="AlphaFoldDB" id="A0A7W6W9X4"/>
<keyword evidence="7 8" id="KW-0472">Membrane</keyword>
<dbReference type="GO" id="GO:1903785">
    <property type="term" value="P:L-valine transmembrane transport"/>
    <property type="evidence" value="ECO:0007669"/>
    <property type="project" value="TreeGrafter"/>
</dbReference>
<dbReference type="RefSeq" id="WP_184044778.1">
    <property type="nucleotide sequence ID" value="NZ_JACIGK010000013.1"/>
</dbReference>
<comment type="subcellular location">
    <subcellularLocation>
        <location evidence="1">Cell membrane</location>
        <topology evidence="1">Multi-pass membrane protein</topology>
    </subcellularLocation>
</comment>
<proteinExistence type="inferred from homology"/>
<feature type="transmembrane region" description="Helical" evidence="8">
    <location>
        <begin position="83"/>
        <end position="106"/>
    </location>
</feature>
<feature type="transmembrane region" description="Helical" evidence="8">
    <location>
        <begin position="29"/>
        <end position="48"/>
    </location>
</feature>
<reference evidence="9 10" key="1">
    <citation type="submission" date="2020-08" db="EMBL/GenBank/DDBJ databases">
        <title>Genome sequencing of Purple Non-Sulfur Bacteria from various extreme environments.</title>
        <authorList>
            <person name="Mayer M."/>
        </authorList>
    </citation>
    <scope>NUCLEOTIDE SEQUENCE [LARGE SCALE GENOMIC DNA]</scope>
    <source>
        <strain evidence="9 10">JA131</strain>
    </source>
</reference>
<evidence type="ECO:0000256" key="7">
    <source>
        <dbReference type="ARBA" id="ARBA00023136"/>
    </source>
</evidence>
<evidence type="ECO:0000313" key="10">
    <source>
        <dbReference type="Proteomes" id="UP000554286"/>
    </source>
</evidence>
<organism evidence="9 10">
    <name type="scientific">Roseospira visakhapatnamensis</name>
    <dbReference type="NCBI Taxonomy" id="390880"/>
    <lineage>
        <taxon>Bacteria</taxon>
        <taxon>Pseudomonadati</taxon>
        <taxon>Pseudomonadota</taxon>
        <taxon>Alphaproteobacteria</taxon>
        <taxon>Rhodospirillales</taxon>
        <taxon>Rhodospirillaceae</taxon>
        <taxon>Roseospira</taxon>
    </lineage>
</organism>
<comment type="caution">
    <text evidence="9">The sequence shown here is derived from an EMBL/GenBank/DDBJ whole genome shotgun (WGS) entry which is preliminary data.</text>
</comment>
<protein>
    <submittedName>
        <fullName evidence="9">4-azaleucine resistance transporter AzlC</fullName>
    </submittedName>
</protein>
<evidence type="ECO:0000256" key="8">
    <source>
        <dbReference type="SAM" id="Phobius"/>
    </source>
</evidence>
<gene>
    <name evidence="9" type="ORF">GGD89_002035</name>
</gene>
<evidence type="ECO:0000256" key="4">
    <source>
        <dbReference type="ARBA" id="ARBA00022475"/>
    </source>
</evidence>
<feature type="transmembrane region" description="Helical" evidence="8">
    <location>
        <begin position="55"/>
        <end position="77"/>
    </location>
</feature>
<dbReference type="PANTHER" id="PTHR34979">
    <property type="entry name" value="INNER MEMBRANE PROTEIN YGAZ"/>
    <property type="match status" value="1"/>
</dbReference>
<keyword evidence="3" id="KW-0813">Transport</keyword>
<sequence>MTVPSPAPASPADTPRLSRRAVALRGVRAVMPMMPGVIPFALVSAFAAREAGMSLVEAMGLATIVFAGASQIAFAQLLGSGAVAPVILLTVLVINLRMVMYSATLAPHLRGEPAWRRALASYILTDQAFALSVTRFTEAPEQPHRAWFFFGTAIPLWVVWQGMTLVGLLVGARVPPEWGLEFTVPLVFLVLLVPAVRDRPTGEAALVGGTVAVLLAGLPYNLGLIVAAVSGIAWGVHAERRRARRATAPHPLTGKGDA</sequence>
<name>A0A7W6W9X4_9PROT</name>
<evidence type="ECO:0000256" key="1">
    <source>
        <dbReference type="ARBA" id="ARBA00004651"/>
    </source>
</evidence>
<feature type="transmembrane region" description="Helical" evidence="8">
    <location>
        <begin position="148"/>
        <end position="171"/>
    </location>
</feature>
<evidence type="ECO:0000256" key="2">
    <source>
        <dbReference type="ARBA" id="ARBA00010735"/>
    </source>
</evidence>
<dbReference type="PANTHER" id="PTHR34979:SF1">
    <property type="entry name" value="INNER MEMBRANE PROTEIN YGAZ"/>
    <property type="match status" value="1"/>
</dbReference>
<dbReference type="EMBL" id="JACIGK010000013">
    <property type="protein sequence ID" value="MBB4266404.1"/>
    <property type="molecule type" value="Genomic_DNA"/>
</dbReference>
<evidence type="ECO:0000256" key="6">
    <source>
        <dbReference type="ARBA" id="ARBA00022989"/>
    </source>
</evidence>
<comment type="similarity">
    <text evidence="2">Belongs to the AzlC family.</text>
</comment>
<dbReference type="Proteomes" id="UP000554286">
    <property type="component" value="Unassembled WGS sequence"/>
</dbReference>
<dbReference type="InterPro" id="IPR011606">
    <property type="entry name" value="Brnchd-chn_aa_trnsp_permease"/>
</dbReference>